<name>A0A0G0HW85_9BACT</name>
<proteinExistence type="predicted"/>
<protein>
    <recommendedName>
        <fullName evidence="5">Sortase family protein</fullName>
    </recommendedName>
</protein>
<evidence type="ECO:0000313" key="3">
    <source>
        <dbReference type="EMBL" id="KKQ08106.1"/>
    </source>
</evidence>
<comment type="caution">
    <text evidence="3">The sequence shown here is derived from an EMBL/GenBank/DDBJ whole genome shotgun (WGS) entry which is preliminary data.</text>
</comment>
<dbReference type="InterPro" id="IPR005754">
    <property type="entry name" value="Sortase"/>
</dbReference>
<dbReference type="AlphaFoldDB" id="A0A0G0HW85"/>
<dbReference type="Pfam" id="PF04203">
    <property type="entry name" value="Sortase"/>
    <property type="match status" value="1"/>
</dbReference>
<evidence type="ECO:0000256" key="2">
    <source>
        <dbReference type="SAM" id="Phobius"/>
    </source>
</evidence>
<evidence type="ECO:0000313" key="4">
    <source>
        <dbReference type="Proteomes" id="UP000034492"/>
    </source>
</evidence>
<dbReference type="SUPFAM" id="SSF63817">
    <property type="entry name" value="Sortase"/>
    <property type="match status" value="1"/>
</dbReference>
<dbReference type="InterPro" id="IPR023365">
    <property type="entry name" value="Sortase_dom-sf"/>
</dbReference>
<evidence type="ECO:0008006" key="5">
    <source>
        <dbReference type="Google" id="ProtNLM"/>
    </source>
</evidence>
<reference evidence="3 4" key="1">
    <citation type="journal article" date="2015" name="Nature">
        <title>rRNA introns, odd ribosomes, and small enigmatic genomes across a large radiation of phyla.</title>
        <authorList>
            <person name="Brown C.T."/>
            <person name="Hug L.A."/>
            <person name="Thomas B.C."/>
            <person name="Sharon I."/>
            <person name="Castelle C.J."/>
            <person name="Singh A."/>
            <person name="Wilkins M.J."/>
            <person name="Williams K.H."/>
            <person name="Banfield J.F."/>
        </authorList>
    </citation>
    <scope>NUCLEOTIDE SEQUENCE [LARGE SCALE GENOMIC DNA]</scope>
</reference>
<gene>
    <name evidence="3" type="ORF">US19_C0031G0006</name>
</gene>
<keyword evidence="2" id="KW-0472">Membrane</keyword>
<dbReference type="EMBL" id="LBSA01000031">
    <property type="protein sequence ID" value="KKQ08106.1"/>
    <property type="molecule type" value="Genomic_DNA"/>
</dbReference>
<evidence type="ECO:0000256" key="1">
    <source>
        <dbReference type="ARBA" id="ARBA00022801"/>
    </source>
</evidence>
<keyword evidence="2" id="KW-1133">Transmembrane helix</keyword>
<dbReference type="GO" id="GO:0016787">
    <property type="term" value="F:hydrolase activity"/>
    <property type="evidence" value="ECO:0007669"/>
    <property type="project" value="UniProtKB-KW"/>
</dbReference>
<keyword evidence="1" id="KW-0378">Hydrolase</keyword>
<dbReference type="Proteomes" id="UP000034492">
    <property type="component" value="Unassembled WGS sequence"/>
</dbReference>
<organism evidence="3 4">
    <name type="scientific">Candidatus Daviesbacteria bacterium GW2011_GWB1_36_5</name>
    <dbReference type="NCBI Taxonomy" id="1618426"/>
    <lineage>
        <taxon>Bacteria</taxon>
        <taxon>Candidatus Daviesiibacteriota</taxon>
    </lineage>
</organism>
<accession>A0A0G0HW85</accession>
<keyword evidence="2" id="KW-0812">Transmembrane</keyword>
<sequence length="297" mass="34388">MRMFLLYYRPKNNFNMQATIKYYQPGKVITLFDVSEGLEFCGSLVFAKASKKTRKNKLMRFEKINQKFLEWDKKILGSFKSIEFPKVSKFYPSIATVLLVVSFVSLASVLLPIFTPGLMGNSPKEVTNATKVVEKKWSGESLAEFNARDQREREKFIIKDFRVIIPKINIESNIIPFVDSTNEREYKEQLQNGVAHAKGSYLPYESGPMYLFSHSTDSIFNVVQYNAKFYALKDLVEGDDVSIFLNSKEYKYKVTSREIINPDQIELIHQTEADLVMQTCWPPGTDWQRLIVYAKKV</sequence>
<dbReference type="NCBIfam" id="TIGR01076">
    <property type="entry name" value="sortase_fam"/>
    <property type="match status" value="1"/>
</dbReference>
<feature type="transmembrane region" description="Helical" evidence="2">
    <location>
        <begin position="90"/>
        <end position="114"/>
    </location>
</feature>
<dbReference type="Gene3D" id="2.40.260.10">
    <property type="entry name" value="Sortase"/>
    <property type="match status" value="1"/>
</dbReference>